<dbReference type="EMBL" id="KK198753">
    <property type="protein sequence ID" value="KCW88216.1"/>
    <property type="molecule type" value="Genomic_DNA"/>
</dbReference>
<sequence>MKKGNYKNHPACLPQEHFASSNFKTNLHPLVSRSLTLHLTVSKRKLRTLAFVLHSYFPGVVLKSIRCKVYILS</sequence>
<dbReference type="AlphaFoldDB" id="A0A059DCT2"/>
<organism evidence="1">
    <name type="scientific">Eucalyptus grandis</name>
    <name type="common">Flooded gum</name>
    <dbReference type="NCBI Taxonomy" id="71139"/>
    <lineage>
        <taxon>Eukaryota</taxon>
        <taxon>Viridiplantae</taxon>
        <taxon>Streptophyta</taxon>
        <taxon>Embryophyta</taxon>
        <taxon>Tracheophyta</taxon>
        <taxon>Spermatophyta</taxon>
        <taxon>Magnoliopsida</taxon>
        <taxon>eudicotyledons</taxon>
        <taxon>Gunneridae</taxon>
        <taxon>Pentapetalae</taxon>
        <taxon>rosids</taxon>
        <taxon>malvids</taxon>
        <taxon>Myrtales</taxon>
        <taxon>Myrtaceae</taxon>
        <taxon>Myrtoideae</taxon>
        <taxon>Eucalypteae</taxon>
        <taxon>Eucalyptus</taxon>
    </lineage>
</organism>
<proteinExistence type="predicted"/>
<dbReference type="InParanoid" id="A0A059DCT2"/>
<gene>
    <name evidence="1" type="ORF">EUGRSUZ_A00609</name>
</gene>
<evidence type="ECO:0000313" key="1">
    <source>
        <dbReference type="EMBL" id="KCW88216.1"/>
    </source>
</evidence>
<dbReference type="Gramene" id="KCW88216">
    <property type="protein sequence ID" value="KCW88216"/>
    <property type="gene ID" value="EUGRSUZ_A00609"/>
</dbReference>
<accession>A0A059DCT2</accession>
<protein>
    <submittedName>
        <fullName evidence="1">Uncharacterized protein</fullName>
    </submittedName>
</protein>
<reference evidence="1" key="1">
    <citation type="submission" date="2013-07" db="EMBL/GenBank/DDBJ databases">
        <title>The genome of Eucalyptus grandis.</title>
        <authorList>
            <person name="Schmutz J."/>
            <person name="Hayes R."/>
            <person name="Myburg A."/>
            <person name="Tuskan G."/>
            <person name="Grattapaglia D."/>
            <person name="Rokhsar D.S."/>
        </authorList>
    </citation>
    <scope>NUCLEOTIDE SEQUENCE</scope>
    <source>
        <tissue evidence="1">Leaf extractions</tissue>
    </source>
</reference>
<name>A0A059DCT2_EUCGR</name>